<evidence type="ECO:0000256" key="1">
    <source>
        <dbReference type="ARBA" id="ARBA00005250"/>
    </source>
</evidence>
<dbReference type="InterPro" id="IPR050855">
    <property type="entry name" value="NDM-1-like"/>
</dbReference>
<evidence type="ECO:0000256" key="2">
    <source>
        <dbReference type="SAM" id="SignalP"/>
    </source>
</evidence>
<evidence type="ECO:0000313" key="4">
    <source>
        <dbReference type="EMBL" id="MRD45757.1"/>
    </source>
</evidence>
<dbReference type="Proteomes" id="UP000487350">
    <property type="component" value="Unassembled WGS sequence"/>
</dbReference>
<dbReference type="GO" id="GO:0016787">
    <property type="term" value="F:hydrolase activity"/>
    <property type="evidence" value="ECO:0007669"/>
    <property type="project" value="UniProtKB-KW"/>
</dbReference>
<dbReference type="EMBL" id="WJBU01000001">
    <property type="protein sequence ID" value="MRD45757.1"/>
    <property type="molecule type" value="Genomic_DNA"/>
</dbReference>
<name>A0A844B2H9_9BURK</name>
<dbReference type="SUPFAM" id="SSF56281">
    <property type="entry name" value="Metallo-hydrolase/oxidoreductase"/>
    <property type="match status" value="1"/>
</dbReference>
<protein>
    <submittedName>
        <fullName evidence="4">MBL fold metallo-hydrolase</fullName>
    </submittedName>
</protein>
<dbReference type="Pfam" id="PF00753">
    <property type="entry name" value="Lactamase_B"/>
    <property type="match status" value="1"/>
</dbReference>
<dbReference type="InterPro" id="IPR001279">
    <property type="entry name" value="Metallo-B-lactamas"/>
</dbReference>
<dbReference type="RefSeq" id="WP_153583106.1">
    <property type="nucleotide sequence ID" value="NZ_WJBU01000001.1"/>
</dbReference>
<comment type="caution">
    <text evidence="4">The sequence shown here is derived from an EMBL/GenBank/DDBJ whole genome shotgun (WGS) entry which is preliminary data.</text>
</comment>
<dbReference type="PANTHER" id="PTHR42951:SF4">
    <property type="entry name" value="ACYL-COENZYME A THIOESTERASE MBLAC2"/>
    <property type="match status" value="1"/>
</dbReference>
<dbReference type="GO" id="GO:0017001">
    <property type="term" value="P:antibiotic catabolic process"/>
    <property type="evidence" value="ECO:0007669"/>
    <property type="project" value="UniProtKB-ARBA"/>
</dbReference>
<dbReference type="Gene3D" id="3.60.15.10">
    <property type="entry name" value="Ribonuclease Z/Hydroxyacylglutathione hydrolase-like"/>
    <property type="match status" value="1"/>
</dbReference>
<feature type="chain" id="PRO_5032372134" evidence="2">
    <location>
        <begin position="30"/>
        <end position="339"/>
    </location>
</feature>
<keyword evidence="2" id="KW-0732">Signal</keyword>
<comment type="similarity">
    <text evidence="1">Belongs to the metallo-beta-lactamase superfamily. Class-B beta-lactamase family.</text>
</comment>
<keyword evidence="4" id="KW-0378">Hydrolase</keyword>
<dbReference type="InterPro" id="IPR036866">
    <property type="entry name" value="RibonucZ/Hydroxyglut_hydro"/>
</dbReference>
<sequence length="339" mass="36445">MQRLLALASTHVGAFACALSLASPGAAFAADPLPPTPLRVTEGIWLIPGSFEGERQPDGNTIIFEGTSGLVVMDTGRHTWHRQAIVDFAQSNKRPIAALINSHWHLDHTSGNADIKRLYPNALLYTGTAVEKMIRDVWPQSLVRSQATLDAGNLSPVAAADVRGDIETRKNPQALRPDMPVIASGAYPIDGVIFDVRLAGNAATGGDVWVYEPRSRIAAVGDLVTLPVPFLDTACVKGWRTALDEITATPFTRVIPGHGGIMDRAQFLSWRAAFNAYTDCARSPADKSLCAANWLASTATLRAPEAADDANAREMAEEYVAFLRENGGDARLCTARSFP</sequence>
<evidence type="ECO:0000259" key="3">
    <source>
        <dbReference type="SMART" id="SM00849"/>
    </source>
</evidence>
<feature type="domain" description="Metallo-beta-lactamase" evidence="3">
    <location>
        <begin position="58"/>
        <end position="258"/>
    </location>
</feature>
<feature type="signal peptide" evidence="2">
    <location>
        <begin position="1"/>
        <end position="29"/>
    </location>
</feature>
<gene>
    <name evidence="4" type="ORF">GHT07_00585</name>
</gene>
<keyword evidence="5" id="KW-1185">Reference proteome</keyword>
<dbReference type="AlphaFoldDB" id="A0A844B2H9"/>
<evidence type="ECO:0000313" key="5">
    <source>
        <dbReference type="Proteomes" id="UP000487350"/>
    </source>
</evidence>
<proteinExistence type="inferred from homology"/>
<accession>A0A844B2H9</accession>
<dbReference type="SMART" id="SM00849">
    <property type="entry name" value="Lactamase_B"/>
    <property type="match status" value="1"/>
</dbReference>
<dbReference type="PANTHER" id="PTHR42951">
    <property type="entry name" value="METALLO-BETA-LACTAMASE DOMAIN-CONTAINING"/>
    <property type="match status" value="1"/>
</dbReference>
<organism evidence="4 5">
    <name type="scientific">Caenimonas koreensis DSM 17982</name>
    <dbReference type="NCBI Taxonomy" id="1121255"/>
    <lineage>
        <taxon>Bacteria</taxon>
        <taxon>Pseudomonadati</taxon>
        <taxon>Pseudomonadota</taxon>
        <taxon>Betaproteobacteria</taxon>
        <taxon>Burkholderiales</taxon>
        <taxon>Comamonadaceae</taxon>
        <taxon>Caenimonas</taxon>
    </lineage>
</organism>
<dbReference type="OrthoDB" id="2971563at2"/>
<reference evidence="4 5" key="1">
    <citation type="submission" date="2019-11" db="EMBL/GenBank/DDBJ databases">
        <title>Caenimonas koreensis gen. nov., sp. nov., isolated from activated sludge.</title>
        <authorList>
            <person name="Seung H.R."/>
        </authorList>
    </citation>
    <scope>NUCLEOTIDE SEQUENCE [LARGE SCALE GENOMIC DNA]</scope>
    <source>
        <strain evidence="4 5">EMB320</strain>
    </source>
</reference>
<dbReference type="PROSITE" id="PS51257">
    <property type="entry name" value="PROKAR_LIPOPROTEIN"/>
    <property type="match status" value="1"/>
</dbReference>